<dbReference type="SFLD" id="SFLDF00274">
    <property type="entry name" value="ribosomal_protein_S12_methylth"/>
    <property type="match status" value="1"/>
</dbReference>
<dbReference type="SFLD" id="SFLDG01082">
    <property type="entry name" value="B12-binding_domain_containing"/>
    <property type="match status" value="1"/>
</dbReference>
<dbReference type="EC" id="2.8.4.4" evidence="8"/>
<keyword evidence="2 8" id="KW-0963">Cytoplasm</keyword>
<evidence type="ECO:0000256" key="7">
    <source>
        <dbReference type="ARBA" id="ARBA00023014"/>
    </source>
</evidence>
<organism evidence="12">
    <name type="scientific">Desulfurivibrio alkaliphilus</name>
    <dbReference type="NCBI Taxonomy" id="427923"/>
    <lineage>
        <taxon>Bacteria</taxon>
        <taxon>Pseudomonadati</taxon>
        <taxon>Thermodesulfobacteriota</taxon>
        <taxon>Desulfobulbia</taxon>
        <taxon>Desulfobulbales</taxon>
        <taxon>Desulfobulbaceae</taxon>
        <taxon>Desulfurivibrio</taxon>
    </lineage>
</organism>
<comment type="cofactor">
    <cofactor evidence="8">
        <name>[4Fe-4S] cluster</name>
        <dbReference type="ChEBI" id="CHEBI:49883"/>
    </cofactor>
    <text evidence="8">Binds 2 [4Fe-4S] clusters. One cluster is coordinated with 3 cysteines and an exchangeable S-adenosyl-L-methionine.</text>
</comment>
<dbReference type="InterPro" id="IPR020612">
    <property type="entry name" value="Methylthiotransferase_CS"/>
</dbReference>
<dbReference type="InterPro" id="IPR058240">
    <property type="entry name" value="rSAM_sf"/>
</dbReference>
<evidence type="ECO:0000259" key="10">
    <source>
        <dbReference type="PROSITE" id="PS51449"/>
    </source>
</evidence>
<dbReference type="InterPro" id="IPR005840">
    <property type="entry name" value="Ribosomal_uS12_MeSTrfase_RimO"/>
</dbReference>
<feature type="domain" description="MTTase N-terminal" evidence="10">
    <location>
        <begin position="2"/>
        <end position="117"/>
    </location>
</feature>
<dbReference type="EMBL" id="DSDS01000021">
    <property type="protein sequence ID" value="HET97278.1"/>
    <property type="molecule type" value="Genomic_DNA"/>
</dbReference>
<keyword evidence="7 8" id="KW-0411">Iron-sulfur</keyword>
<dbReference type="PROSITE" id="PS50926">
    <property type="entry name" value="TRAM"/>
    <property type="match status" value="1"/>
</dbReference>
<dbReference type="GO" id="GO:0103039">
    <property type="term" value="F:protein methylthiotransferase activity"/>
    <property type="evidence" value="ECO:0007669"/>
    <property type="project" value="UniProtKB-EC"/>
</dbReference>
<dbReference type="PROSITE" id="PS01278">
    <property type="entry name" value="MTTASE_RADICAL"/>
    <property type="match status" value="1"/>
</dbReference>
<feature type="binding site" evidence="8">
    <location>
        <position position="169"/>
    </location>
    <ligand>
        <name>[4Fe-4S] cluster</name>
        <dbReference type="ChEBI" id="CHEBI:49883"/>
        <label>2</label>
        <note>4Fe-4S-S-AdoMet</note>
    </ligand>
</feature>
<protein>
    <recommendedName>
        <fullName evidence="8">Ribosomal protein uS12 methylthiotransferase RimO</fullName>
        <shortName evidence="8">uS12 MTTase</shortName>
        <shortName evidence="8">uS12 methylthiotransferase</shortName>
        <ecNumber evidence="8">2.8.4.4</ecNumber>
    </recommendedName>
    <alternativeName>
        <fullName evidence="8">Ribosomal protein uS12 (aspartate-C(3))-methylthiotransferase</fullName>
    </alternativeName>
    <alternativeName>
        <fullName evidence="8">Ribosome maturation factor RimO</fullName>
    </alternativeName>
</protein>
<dbReference type="NCBIfam" id="TIGR00089">
    <property type="entry name" value="MiaB/RimO family radical SAM methylthiotransferase"/>
    <property type="match status" value="1"/>
</dbReference>
<comment type="function">
    <text evidence="8">Catalyzes the methylthiolation of an aspartic acid residue of ribosomal protein uS12.</text>
</comment>
<evidence type="ECO:0000259" key="9">
    <source>
        <dbReference type="PROSITE" id="PS50926"/>
    </source>
</evidence>
<sequence length="453" mass="49842">MATVHLTSLGCPKNLVDSEVMLGLLLEQGFTPVSEPEEANILLVNTCGFIQSAVEEGIDTILGLIELKKSSSARVVVAGCMVKRYGADLVKELPEVDLFLGTEEVATIGDRLRALVAGGSCATLPGAADRFREQSEIPPFLMNSDLPRRLATPLHRAYLKVTEGCDNRCSYCLIPSIRGALRSRALPDILREARGLAAAGVKELTLVAQDLTAYGLDLRGAPKLPELLNGLLRDTNIPWIRLLYLYPSRVKLDLIALVAEEPRILPYFDLPFQHVSDRVLKAMNRPYGEAVIRELVGEIRRTLPEAAIRSTFMVGFPGEEEEDMERLAAFMADCRLDHVGIFTYFNEEGCAAAVLPRQCPDELKEQRRDRLMALQAEISLAANLARVGRVEEVLVEGVSGESELLLEGRTRYQAPEVDGCVYIADGQCRAGELVRVKITEAHPYDLVGEIVTD</sequence>
<dbReference type="GO" id="GO:0046872">
    <property type="term" value="F:metal ion binding"/>
    <property type="evidence" value="ECO:0007669"/>
    <property type="project" value="UniProtKB-KW"/>
</dbReference>
<proteinExistence type="inferred from homology"/>
<dbReference type="Proteomes" id="UP000885986">
    <property type="component" value="Unassembled WGS sequence"/>
</dbReference>
<comment type="subcellular location">
    <subcellularLocation>
        <location evidence="8">Cytoplasm</location>
    </subcellularLocation>
</comment>
<evidence type="ECO:0000313" key="12">
    <source>
        <dbReference type="EMBL" id="HET97278.1"/>
    </source>
</evidence>
<dbReference type="Gene3D" id="2.40.50.140">
    <property type="entry name" value="Nucleic acid-binding proteins"/>
    <property type="match status" value="1"/>
</dbReference>
<dbReference type="InterPro" id="IPR002792">
    <property type="entry name" value="TRAM_dom"/>
</dbReference>
<dbReference type="Gene3D" id="3.40.50.12160">
    <property type="entry name" value="Methylthiotransferase, N-terminal domain"/>
    <property type="match status" value="1"/>
</dbReference>
<keyword evidence="5 8" id="KW-0479">Metal-binding</keyword>
<keyword evidence="6 8" id="KW-0408">Iron</keyword>
<dbReference type="AlphaFoldDB" id="A0A7C2XUM8"/>
<feature type="domain" description="TRAM" evidence="9">
    <location>
        <begin position="384"/>
        <end position="452"/>
    </location>
</feature>
<reference evidence="12" key="1">
    <citation type="journal article" date="2020" name="mSystems">
        <title>Genome- and Community-Level Interaction Insights into Carbon Utilization and Element Cycling Functions of Hydrothermarchaeota in Hydrothermal Sediment.</title>
        <authorList>
            <person name="Zhou Z."/>
            <person name="Liu Y."/>
            <person name="Xu W."/>
            <person name="Pan J."/>
            <person name="Luo Z.H."/>
            <person name="Li M."/>
        </authorList>
    </citation>
    <scope>NUCLEOTIDE SEQUENCE [LARGE SCALE GENOMIC DNA]</scope>
    <source>
        <strain evidence="12">SpSt-1224</strain>
    </source>
</reference>
<evidence type="ECO:0000256" key="4">
    <source>
        <dbReference type="ARBA" id="ARBA00022691"/>
    </source>
</evidence>
<dbReference type="NCBIfam" id="TIGR01125">
    <property type="entry name" value="30S ribosomal protein S12 methylthiotransferase RimO"/>
    <property type="match status" value="1"/>
</dbReference>
<dbReference type="PANTHER" id="PTHR43837:SF1">
    <property type="entry name" value="RIBOSOMAL PROTEIN US12 METHYLTHIOTRANSFERASE RIMO"/>
    <property type="match status" value="1"/>
</dbReference>
<dbReference type="GO" id="GO:0005840">
    <property type="term" value="C:ribosome"/>
    <property type="evidence" value="ECO:0007669"/>
    <property type="project" value="UniProtKB-KW"/>
</dbReference>
<dbReference type="PROSITE" id="PS51918">
    <property type="entry name" value="RADICAL_SAM"/>
    <property type="match status" value="1"/>
</dbReference>
<dbReference type="InterPro" id="IPR006638">
    <property type="entry name" value="Elp3/MiaA/NifB-like_rSAM"/>
</dbReference>
<accession>A0A7C2XUM8</accession>
<dbReference type="Pfam" id="PF00919">
    <property type="entry name" value="UPF0004"/>
    <property type="match status" value="1"/>
</dbReference>
<evidence type="ECO:0000256" key="8">
    <source>
        <dbReference type="HAMAP-Rule" id="MF_01865"/>
    </source>
</evidence>
<gene>
    <name evidence="8 12" type="primary">rimO</name>
    <name evidence="12" type="ORF">ENN98_00965</name>
</gene>
<dbReference type="HAMAP" id="MF_01865">
    <property type="entry name" value="MTTase_RimO"/>
    <property type="match status" value="1"/>
</dbReference>
<feature type="binding site" evidence="8">
    <location>
        <position position="165"/>
    </location>
    <ligand>
        <name>[4Fe-4S] cluster</name>
        <dbReference type="ChEBI" id="CHEBI:49883"/>
        <label>2</label>
        <note>4Fe-4S-S-AdoMet</note>
    </ligand>
</feature>
<keyword evidence="12" id="KW-0689">Ribosomal protein</keyword>
<comment type="caution">
    <text evidence="12">The sequence shown here is derived from an EMBL/GenBank/DDBJ whole genome shotgun (WGS) entry which is preliminary data.</text>
</comment>
<dbReference type="PROSITE" id="PS51449">
    <property type="entry name" value="MTTASE_N"/>
    <property type="match status" value="1"/>
</dbReference>
<feature type="binding site" evidence="8">
    <location>
        <position position="11"/>
    </location>
    <ligand>
        <name>[4Fe-4S] cluster</name>
        <dbReference type="ChEBI" id="CHEBI:49883"/>
        <label>1</label>
    </ligand>
</feature>
<dbReference type="InterPro" id="IPR012340">
    <property type="entry name" value="NA-bd_OB-fold"/>
</dbReference>
<feature type="binding site" evidence="8">
    <location>
        <position position="47"/>
    </location>
    <ligand>
        <name>[4Fe-4S] cluster</name>
        <dbReference type="ChEBI" id="CHEBI:49883"/>
        <label>1</label>
    </ligand>
</feature>
<evidence type="ECO:0000256" key="5">
    <source>
        <dbReference type="ARBA" id="ARBA00022723"/>
    </source>
</evidence>
<evidence type="ECO:0000256" key="1">
    <source>
        <dbReference type="ARBA" id="ARBA00022485"/>
    </source>
</evidence>
<keyword evidence="4 8" id="KW-0949">S-adenosyl-L-methionine</keyword>
<dbReference type="SFLD" id="SFLDG01061">
    <property type="entry name" value="methylthiotransferase"/>
    <property type="match status" value="1"/>
</dbReference>
<dbReference type="SMART" id="SM00729">
    <property type="entry name" value="Elp3"/>
    <property type="match status" value="1"/>
</dbReference>
<dbReference type="GO" id="GO:0035599">
    <property type="term" value="F:aspartic acid methylthiotransferase activity"/>
    <property type="evidence" value="ECO:0007669"/>
    <property type="project" value="TreeGrafter"/>
</dbReference>
<comment type="similarity">
    <text evidence="8">Belongs to the methylthiotransferase family. RimO subfamily.</text>
</comment>
<dbReference type="Pfam" id="PF04055">
    <property type="entry name" value="Radical_SAM"/>
    <property type="match status" value="1"/>
</dbReference>
<dbReference type="Pfam" id="PF18693">
    <property type="entry name" value="TRAM_2"/>
    <property type="match status" value="1"/>
</dbReference>
<dbReference type="InterPro" id="IPR005839">
    <property type="entry name" value="Methylthiotransferase"/>
</dbReference>
<dbReference type="InterPro" id="IPR007197">
    <property type="entry name" value="rSAM"/>
</dbReference>
<dbReference type="FunFam" id="3.80.30.20:FF:000001">
    <property type="entry name" value="tRNA-2-methylthio-N(6)-dimethylallyladenosine synthase 2"/>
    <property type="match status" value="1"/>
</dbReference>
<keyword evidence="3 8" id="KW-0808">Transferase</keyword>
<keyword evidence="1 8" id="KW-0004">4Fe-4S</keyword>
<evidence type="ECO:0000256" key="3">
    <source>
        <dbReference type="ARBA" id="ARBA00022679"/>
    </source>
</evidence>
<dbReference type="SFLD" id="SFLDS00029">
    <property type="entry name" value="Radical_SAM"/>
    <property type="match status" value="1"/>
</dbReference>
<dbReference type="CDD" id="cd01335">
    <property type="entry name" value="Radical_SAM"/>
    <property type="match status" value="1"/>
</dbReference>
<dbReference type="InterPro" id="IPR023404">
    <property type="entry name" value="rSAM_horseshoe"/>
</dbReference>
<dbReference type="InterPro" id="IPR038135">
    <property type="entry name" value="Methylthiotransferase_N_sf"/>
</dbReference>
<dbReference type="PANTHER" id="PTHR43837">
    <property type="entry name" value="RIBOSOMAL PROTEIN S12 METHYLTHIOTRANSFERASE RIMO"/>
    <property type="match status" value="1"/>
</dbReference>
<dbReference type="GO" id="GO:0005829">
    <property type="term" value="C:cytosol"/>
    <property type="evidence" value="ECO:0007669"/>
    <property type="project" value="TreeGrafter"/>
</dbReference>
<feature type="domain" description="Radical SAM core" evidence="11">
    <location>
        <begin position="151"/>
        <end position="381"/>
    </location>
</feature>
<evidence type="ECO:0000256" key="6">
    <source>
        <dbReference type="ARBA" id="ARBA00023004"/>
    </source>
</evidence>
<name>A0A7C2XUM8_9BACT</name>
<dbReference type="GO" id="GO:0006400">
    <property type="term" value="P:tRNA modification"/>
    <property type="evidence" value="ECO:0007669"/>
    <property type="project" value="InterPro"/>
</dbReference>
<feature type="binding site" evidence="8">
    <location>
        <position position="80"/>
    </location>
    <ligand>
        <name>[4Fe-4S] cluster</name>
        <dbReference type="ChEBI" id="CHEBI:49883"/>
        <label>1</label>
    </ligand>
</feature>
<evidence type="ECO:0000256" key="2">
    <source>
        <dbReference type="ARBA" id="ARBA00022490"/>
    </source>
</evidence>
<feature type="binding site" evidence="8">
    <location>
        <position position="172"/>
    </location>
    <ligand>
        <name>[4Fe-4S] cluster</name>
        <dbReference type="ChEBI" id="CHEBI:49883"/>
        <label>2</label>
        <note>4Fe-4S-S-AdoMet</note>
    </ligand>
</feature>
<dbReference type="GO" id="GO:0051539">
    <property type="term" value="F:4 iron, 4 sulfur cluster binding"/>
    <property type="evidence" value="ECO:0007669"/>
    <property type="project" value="UniProtKB-UniRule"/>
</dbReference>
<dbReference type="InterPro" id="IPR013848">
    <property type="entry name" value="Methylthiotransferase_N"/>
</dbReference>
<evidence type="ECO:0000259" key="11">
    <source>
        <dbReference type="PROSITE" id="PS51918"/>
    </source>
</evidence>
<dbReference type="Gene3D" id="3.80.30.20">
    <property type="entry name" value="tm_1862 like domain"/>
    <property type="match status" value="1"/>
</dbReference>
<dbReference type="SUPFAM" id="SSF102114">
    <property type="entry name" value="Radical SAM enzymes"/>
    <property type="match status" value="1"/>
</dbReference>
<keyword evidence="12" id="KW-0687">Ribonucleoprotein</keyword>
<comment type="catalytic activity">
    <reaction evidence="8">
        <text>L-aspartate(89)-[ribosomal protein uS12]-hydrogen + (sulfur carrier)-SH + AH2 + 2 S-adenosyl-L-methionine = 3-methylsulfanyl-L-aspartate(89)-[ribosomal protein uS12]-hydrogen + (sulfur carrier)-H + 5'-deoxyadenosine + L-methionine + A + S-adenosyl-L-homocysteine + 2 H(+)</text>
        <dbReference type="Rhea" id="RHEA:37087"/>
        <dbReference type="Rhea" id="RHEA-COMP:10460"/>
        <dbReference type="Rhea" id="RHEA-COMP:10461"/>
        <dbReference type="Rhea" id="RHEA-COMP:14737"/>
        <dbReference type="Rhea" id="RHEA-COMP:14739"/>
        <dbReference type="ChEBI" id="CHEBI:13193"/>
        <dbReference type="ChEBI" id="CHEBI:15378"/>
        <dbReference type="ChEBI" id="CHEBI:17319"/>
        <dbReference type="ChEBI" id="CHEBI:17499"/>
        <dbReference type="ChEBI" id="CHEBI:29917"/>
        <dbReference type="ChEBI" id="CHEBI:29961"/>
        <dbReference type="ChEBI" id="CHEBI:57844"/>
        <dbReference type="ChEBI" id="CHEBI:57856"/>
        <dbReference type="ChEBI" id="CHEBI:59789"/>
        <dbReference type="ChEBI" id="CHEBI:64428"/>
        <dbReference type="ChEBI" id="CHEBI:73599"/>
        <dbReference type="EC" id="2.8.4.4"/>
    </reaction>
</comment>